<dbReference type="InterPro" id="IPR006145">
    <property type="entry name" value="PsdUridine_synth_RsuA/RluA"/>
</dbReference>
<proteinExistence type="predicted"/>
<protein>
    <recommendedName>
        <fullName evidence="1">Pseudouridine synthase RsuA/RluA-like domain-containing protein</fullName>
    </recommendedName>
</protein>
<dbReference type="GO" id="GO:0009982">
    <property type="term" value="F:pseudouridine synthase activity"/>
    <property type="evidence" value="ECO:0007669"/>
    <property type="project" value="InterPro"/>
</dbReference>
<comment type="caution">
    <text evidence="2">The sequence shown here is derived from an EMBL/GenBank/DDBJ whole genome shotgun (WGS) entry which is preliminary data.</text>
</comment>
<name>W4P3Y3_9BACE</name>
<evidence type="ECO:0000313" key="2">
    <source>
        <dbReference type="EMBL" id="GAE14093.1"/>
    </source>
</evidence>
<sequence length="59" mass="6833">MATSGLLLIAKSKEIHRQLQAQFEQRTVKKRYIALLDRSENERLLKQSEESSFPFASIP</sequence>
<dbReference type="Pfam" id="PF00849">
    <property type="entry name" value="PseudoU_synth_2"/>
    <property type="match status" value="1"/>
</dbReference>
<dbReference type="Gene3D" id="3.30.2350.10">
    <property type="entry name" value="Pseudouridine synthase"/>
    <property type="match status" value="1"/>
</dbReference>
<dbReference type="Proteomes" id="UP000018861">
    <property type="component" value="Unassembled WGS sequence"/>
</dbReference>
<evidence type="ECO:0000313" key="3">
    <source>
        <dbReference type="Proteomes" id="UP000018861"/>
    </source>
</evidence>
<dbReference type="EMBL" id="BAIQ01000001">
    <property type="protein sequence ID" value="GAE14093.1"/>
    <property type="molecule type" value="Genomic_DNA"/>
</dbReference>
<gene>
    <name evidence="2" type="ORF">JCM6292_179</name>
</gene>
<dbReference type="GO" id="GO:0140098">
    <property type="term" value="F:catalytic activity, acting on RNA"/>
    <property type="evidence" value="ECO:0007669"/>
    <property type="project" value="UniProtKB-ARBA"/>
</dbReference>
<dbReference type="InterPro" id="IPR020103">
    <property type="entry name" value="PsdUridine_synth_cat_dom_sf"/>
</dbReference>
<dbReference type="GO" id="GO:0001522">
    <property type="term" value="P:pseudouridine synthesis"/>
    <property type="evidence" value="ECO:0007669"/>
    <property type="project" value="InterPro"/>
</dbReference>
<dbReference type="SUPFAM" id="SSF55120">
    <property type="entry name" value="Pseudouridine synthase"/>
    <property type="match status" value="1"/>
</dbReference>
<evidence type="ECO:0000259" key="1">
    <source>
        <dbReference type="Pfam" id="PF00849"/>
    </source>
</evidence>
<dbReference type="AlphaFoldDB" id="W4P3Y3"/>
<accession>W4P3Y3</accession>
<organism evidence="2 3">
    <name type="scientific">Bacteroides pyogenes JCM 6292</name>
    <dbReference type="NCBI Taxonomy" id="1235809"/>
    <lineage>
        <taxon>Bacteria</taxon>
        <taxon>Pseudomonadati</taxon>
        <taxon>Bacteroidota</taxon>
        <taxon>Bacteroidia</taxon>
        <taxon>Bacteroidales</taxon>
        <taxon>Bacteroidaceae</taxon>
        <taxon>Bacteroides</taxon>
    </lineage>
</organism>
<dbReference type="GO" id="GO:0006396">
    <property type="term" value="P:RNA processing"/>
    <property type="evidence" value="ECO:0007669"/>
    <property type="project" value="UniProtKB-ARBA"/>
</dbReference>
<feature type="domain" description="Pseudouridine synthase RsuA/RluA-like" evidence="1">
    <location>
        <begin position="2"/>
        <end position="43"/>
    </location>
</feature>
<dbReference type="GO" id="GO:0003723">
    <property type="term" value="F:RNA binding"/>
    <property type="evidence" value="ECO:0007669"/>
    <property type="project" value="InterPro"/>
</dbReference>
<reference evidence="2 3" key="1">
    <citation type="journal article" date="2014" name="Genome Announc.">
        <title>Draft Genome Sequences of Three Strains of Bacteroides pyogenes Isolated from a Cat and Swine.</title>
        <authorList>
            <person name="Sakamoto M."/>
            <person name="Oshima K."/>
            <person name="Suda W."/>
            <person name="Kitamura K."/>
            <person name="Iida T."/>
            <person name="Hattori M."/>
            <person name="Ohkuma M."/>
        </authorList>
    </citation>
    <scope>NUCLEOTIDE SEQUENCE [LARGE SCALE GENOMIC DNA]</scope>
    <source>
        <strain evidence="2 3">JCM 6292</strain>
    </source>
</reference>